<dbReference type="Proteomes" id="UP001221142">
    <property type="component" value="Unassembled WGS sequence"/>
</dbReference>
<dbReference type="EMBL" id="JARKIF010000007">
    <property type="protein sequence ID" value="KAJ7635028.1"/>
    <property type="molecule type" value="Genomic_DNA"/>
</dbReference>
<name>A0AAD7BZT3_9AGAR</name>
<accession>A0AAD7BZT3</accession>
<feature type="region of interest" description="Disordered" evidence="1">
    <location>
        <begin position="396"/>
        <end position="430"/>
    </location>
</feature>
<sequence>MAPAPSHHWSNGSQSRTEAFFATERISTRDACSPLRQSPSSNLVPPRRGLDWRRWSRLEPIFRDNARMVGHYGRWESYLCLFLGFQYERNGLHSVGADRDFTVGPRSVRRSFFFSDSDLSKQASRSPWNNDPAKAGSPFNPLSVQTAAASAHRYFCVESSDSGGIDNPLALNHIGGSQRFLNATSCGSQTEANEALANSGITADVGIPFRLALSLSSDLTSSTAEFIPPSSSAVISEFPIFHVTPQLTISDKIFSAVAEQRRNPRQLARCRWDLDGLGMEKYYVELSNRLWRTETERNIPTATWKEERKLVRILLSQFRGKSANTRRVGSEPPQKAKRSLVGPLGVRVTARKLLYPLYTGGWIPGPAAKIILQRNSNNGISFRDLRQAGSDRLLASGTSGNWAGSTQRENQRRDGSAAATSTDYGDFKLA</sequence>
<reference evidence="2" key="1">
    <citation type="submission" date="2023-03" db="EMBL/GenBank/DDBJ databases">
        <title>Massive genome expansion in bonnet fungi (Mycena s.s.) driven by repeated elements and novel gene families across ecological guilds.</title>
        <authorList>
            <consortium name="Lawrence Berkeley National Laboratory"/>
            <person name="Harder C.B."/>
            <person name="Miyauchi S."/>
            <person name="Viragh M."/>
            <person name="Kuo A."/>
            <person name="Thoen E."/>
            <person name="Andreopoulos B."/>
            <person name="Lu D."/>
            <person name="Skrede I."/>
            <person name="Drula E."/>
            <person name="Henrissat B."/>
            <person name="Morin E."/>
            <person name="Kohler A."/>
            <person name="Barry K."/>
            <person name="LaButti K."/>
            <person name="Morin E."/>
            <person name="Salamov A."/>
            <person name="Lipzen A."/>
            <person name="Mereny Z."/>
            <person name="Hegedus B."/>
            <person name="Baldrian P."/>
            <person name="Stursova M."/>
            <person name="Weitz H."/>
            <person name="Taylor A."/>
            <person name="Grigoriev I.V."/>
            <person name="Nagy L.G."/>
            <person name="Martin F."/>
            <person name="Kauserud H."/>
        </authorList>
    </citation>
    <scope>NUCLEOTIDE SEQUENCE</scope>
    <source>
        <strain evidence="2">9284</strain>
    </source>
</reference>
<comment type="caution">
    <text evidence="2">The sequence shown here is derived from an EMBL/GenBank/DDBJ whole genome shotgun (WGS) entry which is preliminary data.</text>
</comment>
<keyword evidence="3" id="KW-1185">Reference proteome</keyword>
<feature type="compositionally biased region" description="Polar residues" evidence="1">
    <location>
        <begin position="396"/>
        <end position="408"/>
    </location>
</feature>
<evidence type="ECO:0000256" key="1">
    <source>
        <dbReference type="SAM" id="MobiDB-lite"/>
    </source>
</evidence>
<protein>
    <submittedName>
        <fullName evidence="2">Uncharacterized protein</fullName>
    </submittedName>
</protein>
<proteinExistence type="predicted"/>
<evidence type="ECO:0000313" key="2">
    <source>
        <dbReference type="EMBL" id="KAJ7635028.1"/>
    </source>
</evidence>
<organism evidence="2 3">
    <name type="scientific">Roridomyces roridus</name>
    <dbReference type="NCBI Taxonomy" id="1738132"/>
    <lineage>
        <taxon>Eukaryota</taxon>
        <taxon>Fungi</taxon>
        <taxon>Dikarya</taxon>
        <taxon>Basidiomycota</taxon>
        <taxon>Agaricomycotina</taxon>
        <taxon>Agaricomycetes</taxon>
        <taxon>Agaricomycetidae</taxon>
        <taxon>Agaricales</taxon>
        <taxon>Marasmiineae</taxon>
        <taxon>Mycenaceae</taxon>
        <taxon>Roridomyces</taxon>
    </lineage>
</organism>
<evidence type="ECO:0000313" key="3">
    <source>
        <dbReference type="Proteomes" id="UP001221142"/>
    </source>
</evidence>
<dbReference type="AlphaFoldDB" id="A0AAD7BZT3"/>
<gene>
    <name evidence="2" type="ORF">FB45DRAFT_865608</name>
</gene>